<feature type="transmembrane region" description="Helical" evidence="12">
    <location>
        <begin position="180"/>
        <end position="202"/>
    </location>
</feature>
<reference evidence="14 15" key="1">
    <citation type="journal article" date="2008" name="Nature">
        <title>The Trichoplax genome and the nature of placozoans.</title>
        <authorList>
            <person name="Srivastava M."/>
            <person name="Begovic E."/>
            <person name="Chapman J."/>
            <person name="Putnam N.H."/>
            <person name="Hellsten U."/>
            <person name="Kawashima T."/>
            <person name="Kuo A."/>
            <person name="Mitros T."/>
            <person name="Salamov A."/>
            <person name="Carpenter M.L."/>
            <person name="Signorovitch A.Y."/>
            <person name="Moreno M.A."/>
            <person name="Kamm K."/>
            <person name="Grimwood J."/>
            <person name="Schmutz J."/>
            <person name="Shapiro H."/>
            <person name="Grigoriev I.V."/>
            <person name="Buss L.W."/>
            <person name="Schierwater B."/>
            <person name="Dellaporta S.L."/>
            <person name="Rokhsar D.S."/>
        </authorList>
    </citation>
    <scope>NUCLEOTIDE SEQUENCE [LARGE SCALE GENOMIC DNA]</scope>
    <source>
        <strain evidence="14 15">Grell-BS-1999</strain>
    </source>
</reference>
<dbReference type="CDD" id="cd18377">
    <property type="entry name" value="BTB_POZ_Kv1_KCNA"/>
    <property type="match status" value="1"/>
</dbReference>
<dbReference type="FunFam" id="1.20.120.350:FF:000074">
    <property type="entry name" value="SHaW family of potassium channels"/>
    <property type="match status" value="1"/>
</dbReference>
<dbReference type="SUPFAM" id="SSF81324">
    <property type="entry name" value="Voltage-gated potassium channels"/>
    <property type="match status" value="1"/>
</dbReference>
<feature type="transmembrane region" description="Helical" evidence="12">
    <location>
        <begin position="280"/>
        <end position="301"/>
    </location>
</feature>
<dbReference type="CTD" id="6758573"/>
<dbReference type="AlphaFoldDB" id="B3SAQ8"/>
<dbReference type="InterPro" id="IPR028325">
    <property type="entry name" value="VG_K_chnl"/>
</dbReference>
<evidence type="ECO:0000313" key="14">
    <source>
        <dbReference type="EMBL" id="EDV20143.1"/>
    </source>
</evidence>
<feature type="non-terminal residue" evidence="14">
    <location>
        <position position="1"/>
    </location>
</feature>
<dbReference type="Gene3D" id="1.20.120.350">
    <property type="entry name" value="Voltage-gated potassium channels. Chain C"/>
    <property type="match status" value="1"/>
</dbReference>
<organism evidence="14 15">
    <name type="scientific">Trichoplax adhaerens</name>
    <name type="common">Trichoplax reptans</name>
    <dbReference type="NCBI Taxonomy" id="10228"/>
    <lineage>
        <taxon>Eukaryota</taxon>
        <taxon>Metazoa</taxon>
        <taxon>Placozoa</taxon>
        <taxon>Uniplacotomia</taxon>
        <taxon>Trichoplacea</taxon>
        <taxon>Trichoplacidae</taxon>
        <taxon>Trichoplax</taxon>
    </lineage>
</organism>
<dbReference type="KEGG" id="tad:TRIADDRAFT_2482"/>
<dbReference type="InterPro" id="IPR011333">
    <property type="entry name" value="SKP1/BTB/POZ_sf"/>
</dbReference>
<dbReference type="PhylomeDB" id="B3SAQ8"/>
<dbReference type="GO" id="GO:0016020">
    <property type="term" value="C:membrane"/>
    <property type="evidence" value="ECO:0000318"/>
    <property type="project" value="GO_Central"/>
</dbReference>
<evidence type="ECO:0000256" key="4">
    <source>
        <dbReference type="ARBA" id="ARBA00022692"/>
    </source>
</evidence>
<keyword evidence="15" id="KW-1185">Reference proteome</keyword>
<dbReference type="InterPro" id="IPR003972">
    <property type="entry name" value="K_chnl_volt-dep_Kv1"/>
</dbReference>
<dbReference type="SMART" id="SM00225">
    <property type="entry name" value="BTB"/>
    <property type="match status" value="1"/>
</dbReference>
<dbReference type="InterPro" id="IPR000210">
    <property type="entry name" value="BTB/POZ_dom"/>
</dbReference>
<dbReference type="Pfam" id="PF02214">
    <property type="entry name" value="BTB_2"/>
    <property type="match status" value="1"/>
</dbReference>
<name>B3SAQ8_TRIAD</name>
<dbReference type="SUPFAM" id="SSF54695">
    <property type="entry name" value="POZ domain"/>
    <property type="match status" value="1"/>
</dbReference>
<dbReference type="InterPro" id="IPR003131">
    <property type="entry name" value="T1-type_BTB"/>
</dbReference>
<keyword evidence="3" id="KW-0633">Potassium transport</keyword>
<dbReference type="FunFam" id="1.10.287.70:FF:000242">
    <property type="entry name" value="Potassium voltage-gated channel subfamily A member 1"/>
    <property type="match status" value="1"/>
</dbReference>
<evidence type="ECO:0000256" key="1">
    <source>
        <dbReference type="ARBA" id="ARBA00004141"/>
    </source>
</evidence>
<dbReference type="STRING" id="10228.B3SAQ8"/>
<evidence type="ECO:0000256" key="2">
    <source>
        <dbReference type="ARBA" id="ARBA00022448"/>
    </source>
</evidence>
<keyword evidence="6" id="KW-0851">Voltage-gated channel</keyword>
<dbReference type="EMBL" id="DS985262">
    <property type="protein sequence ID" value="EDV20143.1"/>
    <property type="molecule type" value="Genomic_DNA"/>
</dbReference>
<dbReference type="GO" id="GO:0071805">
    <property type="term" value="P:potassium ion transmembrane transport"/>
    <property type="evidence" value="ECO:0000318"/>
    <property type="project" value="GO_Central"/>
</dbReference>
<dbReference type="GO" id="GO:0001508">
    <property type="term" value="P:action potential"/>
    <property type="evidence" value="ECO:0000318"/>
    <property type="project" value="GO_Central"/>
</dbReference>
<feature type="transmembrane region" description="Helical" evidence="12">
    <location>
        <begin position="209"/>
        <end position="227"/>
    </location>
</feature>
<comment type="subcellular location">
    <subcellularLocation>
        <location evidence="1">Membrane</location>
        <topology evidence="1">Multi-pass membrane protein</topology>
    </subcellularLocation>
</comment>
<keyword evidence="5" id="KW-0631">Potassium channel</keyword>
<dbReference type="InterPro" id="IPR005821">
    <property type="entry name" value="Ion_trans_dom"/>
</dbReference>
<dbReference type="PRINTS" id="PR00169">
    <property type="entry name" value="KCHANNEL"/>
</dbReference>
<dbReference type="OMA" id="PWKINDM"/>
<evidence type="ECO:0000259" key="13">
    <source>
        <dbReference type="SMART" id="SM00225"/>
    </source>
</evidence>
<keyword evidence="7" id="KW-0630">Potassium</keyword>
<evidence type="ECO:0000256" key="9">
    <source>
        <dbReference type="ARBA" id="ARBA00023065"/>
    </source>
</evidence>
<dbReference type="FunFam" id="3.30.710.10:FF:000189">
    <property type="entry name" value="Predicted protein"/>
    <property type="match status" value="1"/>
</dbReference>
<dbReference type="RefSeq" id="XP_002117304.1">
    <property type="nucleotide sequence ID" value="XM_002117268.1"/>
</dbReference>
<dbReference type="PANTHER" id="PTHR11537">
    <property type="entry name" value="VOLTAGE-GATED POTASSIUM CHANNEL"/>
    <property type="match status" value="1"/>
</dbReference>
<evidence type="ECO:0000256" key="12">
    <source>
        <dbReference type="SAM" id="Phobius"/>
    </source>
</evidence>
<dbReference type="eggNOG" id="KOG1545">
    <property type="taxonomic scope" value="Eukaryota"/>
</dbReference>
<evidence type="ECO:0000313" key="15">
    <source>
        <dbReference type="Proteomes" id="UP000009022"/>
    </source>
</evidence>
<evidence type="ECO:0000256" key="6">
    <source>
        <dbReference type="ARBA" id="ARBA00022882"/>
    </source>
</evidence>
<dbReference type="GO" id="GO:0008076">
    <property type="term" value="C:voltage-gated potassium channel complex"/>
    <property type="evidence" value="ECO:0000318"/>
    <property type="project" value="GO_Central"/>
</dbReference>
<dbReference type="HOGENOM" id="CLU_011722_4_0_1"/>
<evidence type="ECO:0000256" key="3">
    <source>
        <dbReference type="ARBA" id="ARBA00022538"/>
    </source>
</evidence>
<dbReference type="FunCoup" id="B3SAQ8">
    <property type="interactions" value="1452"/>
</dbReference>
<feature type="non-terminal residue" evidence="14">
    <location>
        <position position="369"/>
    </location>
</feature>
<dbReference type="Proteomes" id="UP000009022">
    <property type="component" value="Unassembled WGS sequence"/>
</dbReference>
<dbReference type="PANTHER" id="PTHR11537:SF113">
    <property type="entry name" value="POTASSIUM VOLTAGE-GATED CHANNEL PROTEIN SHAKER"/>
    <property type="match status" value="1"/>
</dbReference>
<feature type="transmembrane region" description="Helical" evidence="12">
    <location>
        <begin position="132"/>
        <end position="153"/>
    </location>
</feature>
<protein>
    <recommendedName>
        <fullName evidence="13">BTB domain-containing protein</fullName>
    </recommendedName>
</protein>
<dbReference type="InterPro" id="IPR003968">
    <property type="entry name" value="K_chnl_volt-dep_Kv"/>
</dbReference>
<feature type="domain" description="BTB" evidence="13">
    <location>
        <begin position="1"/>
        <end position="101"/>
    </location>
</feature>
<dbReference type="PRINTS" id="PR01491">
    <property type="entry name" value="KVCHANNEL"/>
</dbReference>
<sequence>ERVAINVSGLRFETYESTLIKHPNTLLGNRARRDRYYDYERKEYFFDRHRQSFEAILYYYQSEGRLNRPSTVPWDIFYEELCFFQIEPEVLSHLRKVEGMEEDPAPLLPQNKIKRRIWLLFEYPDTSMMAKCVAFFSMAIILLSVAVFCLETVDGFNVNFRNKSNVTVEQNRTATRNADALYNVETMCVVWFTFELIIRFLACPSKWKFVISPMNIIDFLAIMPYYITLIMRTNGNPNVTTVEALRVLRLARVLRIFKLSRHSSGLQTLGKTFKSSMNELFMLGCILVICVILFSSFVYFFEYERNGKEFQSIPHAFWWAVITMTTVGYGDISPRTGLGQIIGSLCAVTGVLCIALPVPIIVSNFTYYY</sequence>
<evidence type="ECO:0000256" key="7">
    <source>
        <dbReference type="ARBA" id="ARBA00022958"/>
    </source>
</evidence>
<dbReference type="GeneID" id="6758573"/>
<keyword evidence="2" id="KW-0813">Transport</keyword>
<feature type="transmembrane region" description="Helical" evidence="12">
    <location>
        <begin position="338"/>
        <end position="362"/>
    </location>
</feature>
<evidence type="ECO:0000256" key="5">
    <source>
        <dbReference type="ARBA" id="ARBA00022826"/>
    </source>
</evidence>
<dbReference type="Gene3D" id="3.30.710.10">
    <property type="entry name" value="Potassium Channel Kv1.1, Chain A"/>
    <property type="match status" value="1"/>
</dbReference>
<dbReference type="OrthoDB" id="415460at2759"/>
<dbReference type="Gene3D" id="1.10.287.70">
    <property type="match status" value="1"/>
</dbReference>
<accession>B3SAQ8</accession>
<dbReference type="Pfam" id="PF00520">
    <property type="entry name" value="Ion_trans"/>
    <property type="match status" value="1"/>
</dbReference>
<keyword evidence="11" id="KW-0407">Ion channel</keyword>
<dbReference type="InterPro" id="IPR027359">
    <property type="entry name" value="Volt_channel_dom_sf"/>
</dbReference>
<evidence type="ECO:0000256" key="8">
    <source>
        <dbReference type="ARBA" id="ARBA00022989"/>
    </source>
</evidence>
<keyword evidence="8 12" id="KW-1133">Transmembrane helix</keyword>
<keyword evidence="10 12" id="KW-0472">Membrane</keyword>
<proteinExistence type="predicted"/>
<dbReference type="GO" id="GO:0005251">
    <property type="term" value="F:delayed rectifier potassium channel activity"/>
    <property type="evidence" value="ECO:0000318"/>
    <property type="project" value="GO_Central"/>
</dbReference>
<evidence type="ECO:0000256" key="10">
    <source>
        <dbReference type="ARBA" id="ARBA00023136"/>
    </source>
</evidence>
<feature type="transmembrane region" description="Helical" evidence="12">
    <location>
        <begin position="313"/>
        <end position="332"/>
    </location>
</feature>
<gene>
    <name evidence="14" type="ORF">TRIADDRAFT_2482</name>
</gene>
<dbReference type="PRINTS" id="PR01496">
    <property type="entry name" value="SHAKERCHANEL"/>
</dbReference>
<dbReference type="GO" id="GO:0051260">
    <property type="term" value="P:protein homooligomerization"/>
    <property type="evidence" value="ECO:0007669"/>
    <property type="project" value="InterPro"/>
</dbReference>
<keyword evidence="9" id="KW-0406">Ion transport</keyword>
<evidence type="ECO:0000256" key="11">
    <source>
        <dbReference type="ARBA" id="ARBA00023303"/>
    </source>
</evidence>
<keyword evidence="4 12" id="KW-0812">Transmembrane</keyword>
<dbReference type="InParanoid" id="B3SAQ8"/>